<feature type="domain" description="DUF4440" evidence="1">
    <location>
        <begin position="31"/>
        <end position="137"/>
    </location>
</feature>
<sequence>VEVDIMIKIIVAGILLVLGVTASANEEIKRTIEEHYGYINAADYAGASVHHRSDFTMYFPDGGPLWESDYESVANRMKATPNFPESMNLLMSNYDAVTYDDWAIVTFYLSGTHTRNGKAHNVVNRVSAVWIKEEGKWLEAHHHESPLLPN</sequence>
<name>A0A382YZB0_9ZZZZ</name>
<organism evidence="2">
    <name type="scientific">marine metagenome</name>
    <dbReference type="NCBI Taxonomy" id="408172"/>
    <lineage>
        <taxon>unclassified sequences</taxon>
        <taxon>metagenomes</taxon>
        <taxon>ecological metagenomes</taxon>
    </lineage>
</organism>
<protein>
    <recommendedName>
        <fullName evidence="1">DUF4440 domain-containing protein</fullName>
    </recommendedName>
</protein>
<dbReference type="Gene3D" id="3.10.450.50">
    <property type="match status" value="1"/>
</dbReference>
<evidence type="ECO:0000313" key="2">
    <source>
        <dbReference type="EMBL" id="SVD88566.1"/>
    </source>
</evidence>
<accession>A0A382YZB0</accession>
<dbReference type="AlphaFoldDB" id="A0A382YZB0"/>
<dbReference type="InterPro" id="IPR032710">
    <property type="entry name" value="NTF2-like_dom_sf"/>
</dbReference>
<dbReference type="InterPro" id="IPR027843">
    <property type="entry name" value="DUF4440"/>
</dbReference>
<dbReference type="SUPFAM" id="SSF54427">
    <property type="entry name" value="NTF2-like"/>
    <property type="match status" value="1"/>
</dbReference>
<proteinExistence type="predicted"/>
<dbReference type="EMBL" id="UINC01179734">
    <property type="protein sequence ID" value="SVD88566.1"/>
    <property type="molecule type" value="Genomic_DNA"/>
</dbReference>
<dbReference type="Pfam" id="PF14534">
    <property type="entry name" value="DUF4440"/>
    <property type="match status" value="1"/>
</dbReference>
<feature type="non-terminal residue" evidence="2">
    <location>
        <position position="1"/>
    </location>
</feature>
<gene>
    <name evidence="2" type="ORF">METZ01_LOCUS441420</name>
</gene>
<reference evidence="2" key="1">
    <citation type="submission" date="2018-05" db="EMBL/GenBank/DDBJ databases">
        <authorList>
            <person name="Lanie J.A."/>
            <person name="Ng W.-L."/>
            <person name="Kazmierczak K.M."/>
            <person name="Andrzejewski T.M."/>
            <person name="Davidsen T.M."/>
            <person name="Wayne K.J."/>
            <person name="Tettelin H."/>
            <person name="Glass J.I."/>
            <person name="Rusch D."/>
            <person name="Podicherti R."/>
            <person name="Tsui H.-C.T."/>
            <person name="Winkler M.E."/>
        </authorList>
    </citation>
    <scope>NUCLEOTIDE SEQUENCE</scope>
</reference>
<evidence type="ECO:0000259" key="1">
    <source>
        <dbReference type="Pfam" id="PF14534"/>
    </source>
</evidence>